<dbReference type="Pfam" id="PF04784">
    <property type="entry name" value="DUF547"/>
    <property type="match status" value="1"/>
</dbReference>
<dbReference type="GO" id="GO:0009055">
    <property type="term" value="F:electron transfer activity"/>
    <property type="evidence" value="ECO:0007669"/>
    <property type="project" value="TreeGrafter"/>
</dbReference>
<feature type="signal peptide" evidence="1">
    <location>
        <begin position="1"/>
        <end position="19"/>
    </location>
</feature>
<feature type="chain" id="PRO_5015149026" description="DUF547 domain-containing protein" evidence="1">
    <location>
        <begin position="20"/>
        <end position="253"/>
    </location>
</feature>
<dbReference type="InterPro" id="IPR006869">
    <property type="entry name" value="DUF547"/>
</dbReference>
<dbReference type="Proteomes" id="UP000245133">
    <property type="component" value="Unassembled WGS sequence"/>
</dbReference>
<name>A0A2P2E568_9LEPT</name>
<dbReference type="PANTHER" id="PTHR34386:SF1">
    <property type="entry name" value="GLUTAREDOXIN-LIKE PROTEIN NRDH"/>
    <property type="match status" value="1"/>
</dbReference>
<comment type="caution">
    <text evidence="3">The sequence shown here is derived from an EMBL/GenBank/DDBJ whole genome shotgun (WGS) entry which is preliminary data.</text>
</comment>
<dbReference type="GO" id="GO:0045454">
    <property type="term" value="P:cell redox homeostasis"/>
    <property type="evidence" value="ECO:0007669"/>
    <property type="project" value="TreeGrafter"/>
</dbReference>
<gene>
    <name evidence="3" type="ORF">LPTSP4_35540</name>
</gene>
<evidence type="ECO:0000313" key="3">
    <source>
        <dbReference type="EMBL" id="GBF52016.1"/>
    </source>
</evidence>
<proteinExistence type="predicted"/>
<reference evidence="3 4" key="1">
    <citation type="submission" date="2018-02" db="EMBL/GenBank/DDBJ databases">
        <title>Novel Leptospira species isolated from soil and water in Japan.</title>
        <authorList>
            <person name="Nakao R."/>
            <person name="Masuzawa T."/>
        </authorList>
    </citation>
    <scope>NUCLEOTIDE SEQUENCE [LARGE SCALE GENOMIC DNA]</scope>
    <source>
        <strain evidence="3 4">YH101</strain>
    </source>
</reference>
<dbReference type="OrthoDB" id="526867at2"/>
<dbReference type="RefSeq" id="WP_108978395.1">
    <property type="nucleotide sequence ID" value="NZ_BFBB01000009.1"/>
</dbReference>
<feature type="domain" description="DUF547" evidence="2">
    <location>
        <begin position="71"/>
        <end position="188"/>
    </location>
</feature>
<evidence type="ECO:0000259" key="2">
    <source>
        <dbReference type="Pfam" id="PF04784"/>
    </source>
</evidence>
<sequence>MRVLFFVFVYLLCIQTAQAKDFDQSHKIWDTLLKKYVTSEGLVAYKEFQKDNVLLEQYLGSLSQVSEEEYKSFTKSEKLAFLINAYNAFTIRLILDHYPVKSISDIGGPLPLLNLARGAPWKKNFFSLLGETRNLDWIEHQKLRKDFSEPRIHFAIVCASLGCPLLKGEAYTGKQMEIQLKTAKLSFLRDPKKNSYDSKKNILYLSKIFDWFKEDFTKQSTLIEFIQEGFEEKIKIDALVEFNEYSWKLNEKK</sequence>
<evidence type="ECO:0000256" key="1">
    <source>
        <dbReference type="SAM" id="SignalP"/>
    </source>
</evidence>
<evidence type="ECO:0000313" key="4">
    <source>
        <dbReference type="Proteomes" id="UP000245133"/>
    </source>
</evidence>
<organism evidence="3 4">
    <name type="scientific">Leptospira ryugenii</name>
    <dbReference type="NCBI Taxonomy" id="1917863"/>
    <lineage>
        <taxon>Bacteria</taxon>
        <taxon>Pseudomonadati</taxon>
        <taxon>Spirochaetota</taxon>
        <taxon>Spirochaetia</taxon>
        <taxon>Leptospirales</taxon>
        <taxon>Leptospiraceae</taxon>
        <taxon>Leptospira</taxon>
    </lineage>
</organism>
<protein>
    <recommendedName>
        <fullName evidence="2">DUF547 domain-containing protein</fullName>
    </recommendedName>
</protein>
<accession>A0A2P2E568</accession>
<keyword evidence="4" id="KW-1185">Reference proteome</keyword>
<dbReference type="EMBL" id="BFBB01000009">
    <property type="protein sequence ID" value="GBF52016.1"/>
    <property type="molecule type" value="Genomic_DNA"/>
</dbReference>
<dbReference type="AlphaFoldDB" id="A0A2P2E568"/>
<dbReference type="PANTHER" id="PTHR34386">
    <property type="entry name" value="GLUTAREDOXIN"/>
    <property type="match status" value="1"/>
</dbReference>
<dbReference type="InterPro" id="IPR051548">
    <property type="entry name" value="Grx-like_ET"/>
</dbReference>
<keyword evidence="1" id="KW-0732">Signal</keyword>